<organism evidence="3">
    <name type="scientific">Sesamum angustifolium</name>
    <dbReference type="NCBI Taxonomy" id="2727405"/>
    <lineage>
        <taxon>Eukaryota</taxon>
        <taxon>Viridiplantae</taxon>
        <taxon>Streptophyta</taxon>
        <taxon>Embryophyta</taxon>
        <taxon>Tracheophyta</taxon>
        <taxon>Spermatophyta</taxon>
        <taxon>Magnoliopsida</taxon>
        <taxon>eudicotyledons</taxon>
        <taxon>Gunneridae</taxon>
        <taxon>Pentapetalae</taxon>
        <taxon>asterids</taxon>
        <taxon>lamiids</taxon>
        <taxon>Lamiales</taxon>
        <taxon>Pedaliaceae</taxon>
        <taxon>Sesamum</taxon>
    </lineage>
</organism>
<evidence type="ECO:0000256" key="1">
    <source>
        <dbReference type="SAM" id="MobiDB-lite"/>
    </source>
</evidence>
<protein>
    <recommendedName>
        <fullName evidence="2">KIB1-4 beta-propeller domain-containing protein</fullName>
    </recommendedName>
</protein>
<dbReference type="PANTHER" id="PTHR33127">
    <property type="entry name" value="TRANSMEMBRANE PROTEIN"/>
    <property type="match status" value="1"/>
</dbReference>
<dbReference type="PANTHER" id="PTHR33127:SF84">
    <property type="entry name" value="DUF295 DOMAIN-CONTAINING PROTEIN"/>
    <property type="match status" value="1"/>
</dbReference>
<dbReference type="InterPro" id="IPR005174">
    <property type="entry name" value="KIB1-4_b-propeller"/>
</dbReference>
<evidence type="ECO:0000259" key="2">
    <source>
        <dbReference type="Pfam" id="PF03478"/>
    </source>
</evidence>
<evidence type="ECO:0000313" key="3">
    <source>
        <dbReference type="EMBL" id="KAL0314955.1"/>
    </source>
</evidence>
<gene>
    <name evidence="3" type="ORF">Sangu_2339900</name>
</gene>
<dbReference type="Pfam" id="PF03478">
    <property type="entry name" value="Beta-prop_KIB1-4"/>
    <property type="match status" value="1"/>
</dbReference>
<sequence length="380" mass="43411">MAQKTAKKIRNQPSSGKKATRPPSLYIWPNLPHQLMELLARQHSLMQNITSCGGVIKAWRSASPQCCSPDGNAQRPQLVEINGRRCVEHQKTVNGHRHATEISFHKEYPDCYYKRRVYKKYYPGTRIRGYSHGKLVVMGSTGWYLFLWEPVRGFYGDLPPWNPNLSIKMCTLSSSPDDRKGCNLMVLMGARCAFFRWGKGERAWIMEDCTAKEPYAPSQYMQFINAIGFQGKFYALSLQGSLAVIEDVDSRFRITAIGDSRAVPSKLSRQFREYLVESGGEILLVFLLSRKSIDHVEDVEVFRLDIPKLSWVKVENLGTEHCFWRMNAVWGSLRAKWGARRTAYTFLIVEFMISGGFFDVESGSISPAFGTNVEIQEFLM</sequence>
<accession>A0AAW2L6I4</accession>
<feature type="region of interest" description="Disordered" evidence="1">
    <location>
        <begin position="1"/>
        <end position="24"/>
    </location>
</feature>
<reference evidence="3" key="2">
    <citation type="journal article" date="2024" name="Plant">
        <title>Genomic evolution and insights into agronomic trait innovations of Sesamum species.</title>
        <authorList>
            <person name="Miao H."/>
            <person name="Wang L."/>
            <person name="Qu L."/>
            <person name="Liu H."/>
            <person name="Sun Y."/>
            <person name="Le M."/>
            <person name="Wang Q."/>
            <person name="Wei S."/>
            <person name="Zheng Y."/>
            <person name="Lin W."/>
            <person name="Duan Y."/>
            <person name="Cao H."/>
            <person name="Xiong S."/>
            <person name="Wang X."/>
            <person name="Wei L."/>
            <person name="Li C."/>
            <person name="Ma Q."/>
            <person name="Ju M."/>
            <person name="Zhao R."/>
            <person name="Li G."/>
            <person name="Mu C."/>
            <person name="Tian Q."/>
            <person name="Mei H."/>
            <person name="Zhang T."/>
            <person name="Gao T."/>
            <person name="Zhang H."/>
        </authorList>
    </citation>
    <scope>NUCLEOTIDE SEQUENCE</scope>
    <source>
        <strain evidence="3">G01</strain>
    </source>
</reference>
<dbReference type="EMBL" id="JACGWK010000015">
    <property type="protein sequence ID" value="KAL0314955.1"/>
    <property type="molecule type" value="Genomic_DNA"/>
</dbReference>
<dbReference type="AlphaFoldDB" id="A0AAW2L6I4"/>
<feature type="domain" description="KIB1-4 beta-propeller" evidence="2">
    <location>
        <begin position="116"/>
        <end position="327"/>
    </location>
</feature>
<reference evidence="3" key="1">
    <citation type="submission" date="2020-06" db="EMBL/GenBank/DDBJ databases">
        <authorList>
            <person name="Li T."/>
            <person name="Hu X."/>
            <person name="Zhang T."/>
            <person name="Song X."/>
            <person name="Zhang H."/>
            <person name="Dai N."/>
            <person name="Sheng W."/>
            <person name="Hou X."/>
            <person name="Wei L."/>
        </authorList>
    </citation>
    <scope>NUCLEOTIDE SEQUENCE</scope>
    <source>
        <strain evidence="3">G01</strain>
        <tissue evidence="3">Leaf</tissue>
    </source>
</reference>
<comment type="caution">
    <text evidence="3">The sequence shown here is derived from an EMBL/GenBank/DDBJ whole genome shotgun (WGS) entry which is preliminary data.</text>
</comment>
<feature type="compositionally biased region" description="Basic residues" evidence="1">
    <location>
        <begin position="1"/>
        <end position="10"/>
    </location>
</feature>
<name>A0AAW2L6I4_9LAMI</name>
<proteinExistence type="predicted"/>